<dbReference type="InterPro" id="IPR019748">
    <property type="entry name" value="FERM_central"/>
</dbReference>
<dbReference type="SMART" id="SM01195">
    <property type="entry name" value="FA"/>
    <property type="match status" value="1"/>
</dbReference>
<gene>
    <name evidence="7" type="ORF">NP493_908g02004</name>
</gene>
<dbReference type="PROSITE" id="PS50057">
    <property type="entry name" value="FERM_3"/>
    <property type="match status" value="1"/>
</dbReference>
<dbReference type="SMART" id="SM01196">
    <property type="entry name" value="FERM_C"/>
    <property type="match status" value="1"/>
</dbReference>
<dbReference type="PRINTS" id="PR00935">
    <property type="entry name" value="BAND41"/>
</dbReference>
<evidence type="ECO:0000259" key="6">
    <source>
        <dbReference type="PROSITE" id="PS50057"/>
    </source>
</evidence>
<keyword evidence="4" id="KW-0965">Cell junction</keyword>
<dbReference type="InterPro" id="IPR035963">
    <property type="entry name" value="FERM_2"/>
</dbReference>
<dbReference type="SUPFAM" id="SSF50729">
    <property type="entry name" value="PH domain-like"/>
    <property type="match status" value="1"/>
</dbReference>
<evidence type="ECO:0000256" key="2">
    <source>
        <dbReference type="ARBA" id="ARBA00004496"/>
    </source>
</evidence>
<dbReference type="InterPro" id="IPR014847">
    <property type="entry name" value="FA"/>
</dbReference>
<dbReference type="EMBL" id="JAODUO010000908">
    <property type="protein sequence ID" value="KAK2173049.1"/>
    <property type="molecule type" value="Genomic_DNA"/>
</dbReference>
<dbReference type="GO" id="GO:0031032">
    <property type="term" value="P:actomyosin structure organization"/>
    <property type="evidence" value="ECO:0007669"/>
    <property type="project" value="TreeGrafter"/>
</dbReference>
<dbReference type="AlphaFoldDB" id="A0AAD9NMY3"/>
<feature type="compositionally biased region" description="Pro residues" evidence="5">
    <location>
        <begin position="612"/>
        <end position="621"/>
    </location>
</feature>
<dbReference type="PROSITE" id="PS00660">
    <property type="entry name" value="FERM_1"/>
    <property type="match status" value="1"/>
</dbReference>
<dbReference type="Pfam" id="PF09380">
    <property type="entry name" value="FERM_C"/>
    <property type="match status" value="1"/>
</dbReference>
<protein>
    <recommendedName>
        <fullName evidence="6">FERM domain-containing protein</fullName>
    </recommendedName>
</protein>
<accession>A0AAD9NMY3</accession>
<dbReference type="SUPFAM" id="SSF54236">
    <property type="entry name" value="Ubiquitin-like"/>
    <property type="match status" value="1"/>
</dbReference>
<dbReference type="Gene3D" id="2.30.29.30">
    <property type="entry name" value="Pleckstrin-homology domain (PH domain)/Phosphotyrosine-binding domain (PTB)"/>
    <property type="match status" value="1"/>
</dbReference>
<reference evidence="7" key="1">
    <citation type="journal article" date="2023" name="Mol. Biol. Evol.">
        <title>Third-Generation Sequencing Reveals the Adaptive Role of the Epigenome in Three Deep-Sea Polychaetes.</title>
        <authorList>
            <person name="Perez M."/>
            <person name="Aroh O."/>
            <person name="Sun Y."/>
            <person name="Lan Y."/>
            <person name="Juniper S.K."/>
            <person name="Young C.R."/>
            <person name="Angers B."/>
            <person name="Qian P.Y."/>
        </authorList>
    </citation>
    <scope>NUCLEOTIDE SEQUENCE</scope>
    <source>
        <strain evidence="7">R07B-5</strain>
    </source>
</reference>
<dbReference type="InterPro" id="IPR019747">
    <property type="entry name" value="FERM_CS"/>
</dbReference>
<dbReference type="InterPro" id="IPR000299">
    <property type="entry name" value="FERM_domain"/>
</dbReference>
<evidence type="ECO:0000256" key="5">
    <source>
        <dbReference type="SAM" id="MobiDB-lite"/>
    </source>
</evidence>
<evidence type="ECO:0000256" key="1">
    <source>
        <dbReference type="ARBA" id="ARBA00004282"/>
    </source>
</evidence>
<dbReference type="InterPro" id="IPR011993">
    <property type="entry name" value="PH-like_dom_sf"/>
</dbReference>
<dbReference type="FunFam" id="3.10.20.90:FF:000024">
    <property type="entry name" value="Erythrocyte membrane protein band 4.1-like 5"/>
    <property type="match status" value="1"/>
</dbReference>
<dbReference type="InterPro" id="IPR029071">
    <property type="entry name" value="Ubiquitin-like_domsf"/>
</dbReference>
<dbReference type="Pfam" id="PF09379">
    <property type="entry name" value="FERM_N"/>
    <property type="match status" value="1"/>
</dbReference>
<dbReference type="PANTHER" id="PTHR23280">
    <property type="entry name" value="4.1 G PROTEIN"/>
    <property type="match status" value="1"/>
</dbReference>
<dbReference type="PRINTS" id="PR00661">
    <property type="entry name" value="ERMFAMILY"/>
</dbReference>
<evidence type="ECO:0000256" key="3">
    <source>
        <dbReference type="ARBA" id="ARBA00022490"/>
    </source>
</evidence>
<dbReference type="InterPro" id="IPR000798">
    <property type="entry name" value="Ez/rad/moesin-like"/>
</dbReference>
<dbReference type="GO" id="GO:0005737">
    <property type="term" value="C:cytoplasm"/>
    <property type="evidence" value="ECO:0007669"/>
    <property type="project" value="UniProtKB-SubCell"/>
</dbReference>
<feature type="region of interest" description="Disordered" evidence="5">
    <location>
        <begin position="892"/>
        <end position="944"/>
    </location>
</feature>
<dbReference type="CDD" id="cd17108">
    <property type="entry name" value="FERM_F1_EPB41L5_like"/>
    <property type="match status" value="1"/>
</dbReference>
<proteinExistence type="predicted"/>
<keyword evidence="3" id="KW-0963">Cytoplasm</keyword>
<feature type="compositionally biased region" description="Basic and acidic residues" evidence="5">
    <location>
        <begin position="935"/>
        <end position="944"/>
    </location>
</feature>
<comment type="subcellular location">
    <subcellularLocation>
        <location evidence="1">Cell junction</location>
    </subcellularLocation>
    <subcellularLocation>
        <location evidence="2">Cytoplasm</location>
    </subcellularLocation>
</comment>
<sequence length="944" mass="102120">MLTKKSLGQELYEKVFYHLDLIETDYFGLQFTDVTNVTHWLDPTKTIRKQVAIGPPYTFRLRVKFYSSEPSNLHEELTRYELFLQLKEDVLSGKLECPFETTVELAAFALQSELGDYDEEEHSPGVISEFRFVPEHQQSEEMELAILEKFKACKGMTPAQAELNYLNKAKWLEMYGVDMHTVMGRDSNSYGLGLTPTGILVYEDQQKIGLFFWPKITKLDFKKKKLTLCVVEDDEQGHEQEHHFVFRLLHQKACKHLWKCAVEHHAFFRLKGPVKGPNARQSFFRMGSRFRYSGRTEFQTASVKRARRSVRFERKASQRYSRRPTFERSERERMARAVASKAAAPSNASAAVKPAVATAAVVEAPKSQNPVTPNVTTNGAASSVGASPLERLDNLIKGSNQTAEASVHSKAATATAGCTTIKDESERAQAKLKGLDETGPVATTTKPHKDVNTFINNQLKFVSAPAVIPPDQMKCNILKAQAEKNTGVSVDKTLTVELPPEDDMLGSSDDECFPSPWGVGRQSKIPLLESEALDYYSKMTGSVSDDKSHVIRGSTSSNGFSPRVSTGSERSSVSPTILLQSTSATNPVQLAAGQPTVAVSTPKTPDNVFRPTPIPNPPVPKTPTEEKEIILDSTVLNTCLGEAEEILINYVGPIQSVAGSGRNDAAVALTTASHMTTNPFYGGKMVASPITVKNPIMVGPLTMSASPNVNKPAPVDAGKAVTTAALSVAVKPQHGTGIGIASQRATSPAPKPTNMTNPGACSLPVIGQPVGEFNIRTYKSSPPRSFASNVLTPTKDPTNMPYQLGTAAGSANLASGLTSSGGTRAAAGDNNQASNCEATMAAVTADTNIDNNTDPSMLVETSFSGPKTVTRKVSTSSAKNSTAMLVTVVQPDVTSPNRLPSNGSGDELSPWHVSVGAESGPRKTMAPPRRVTSTEQRRVITTEL</sequence>
<feature type="region of interest" description="Disordered" evidence="5">
    <location>
        <begin position="598"/>
        <end position="624"/>
    </location>
</feature>
<comment type="caution">
    <text evidence="7">The sequence shown here is derived from an EMBL/GenBank/DDBJ whole genome shotgun (WGS) entry which is preliminary data.</text>
</comment>
<dbReference type="GO" id="GO:0005886">
    <property type="term" value="C:plasma membrane"/>
    <property type="evidence" value="ECO:0007669"/>
    <property type="project" value="UniProtKB-ARBA"/>
</dbReference>
<dbReference type="GO" id="GO:0070161">
    <property type="term" value="C:anchoring junction"/>
    <property type="evidence" value="ECO:0007669"/>
    <property type="project" value="UniProtKB-SubCell"/>
</dbReference>
<feature type="compositionally biased region" description="Polar residues" evidence="5">
    <location>
        <begin position="553"/>
        <end position="573"/>
    </location>
</feature>
<keyword evidence="8" id="KW-1185">Reference proteome</keyword>
<dbReference type="GO" id="GO:0008092">
    <property type="term" value="F:cytoskeletal protein binding"/>
    <property type="evidence" value="ECO:0007669"/>
    <property type="project" value="InterPro"/>
</dbReference>
<dbReference type="SUPFAM" id="SSF47031">
    <property type="entry name" value="Second domain of FERM"/>
    <property type="match status" value="1"/>
</dbReference>
<dbReference type="Proteomes" id="UP001209878">
    <property type="component" value="Unassembled WGS sequence"/>
</dbReference>
<feature type="region of interest" description="Disordered" evidence="5">
    <location>
        <begin position="544"/>
        <end position="573"/>
    </location>
</feature>
<dbReference type="CDD" id="cd13186">
    <property type="entry name" value="FERM_C_NBL4_NBL5"/>
    <property type="match status" value="1"/>
</dbReference>
<evidence type="ECO:0000313" key="7">
    <source>
        <dbReference type="EMBL" id="KAK2173049.1"/>
    </source>
</evidence>
<organism evidence="7 8">
    <name type="scientific">Ridgeia piscesae</name>
    <name type="common">Tubeworm</name>
    <dbReference type="NCBI Taxonomy" id="27915"/>
    <lineage>
        <taxon>Eukaryota</taxon>
        <taxon>Metazoa</taxon>
        <taxon>Spiralia</taxon>
        <taxon>Lophotrochozoa</taxon>
        <taxon>Annelida</taxon>
        <taxon>Polychaeta</taxon>
        <taxon>Sedentaria</taxon>
        <taxon>Canalipalpata</taxon>
        <taxon>Sabellida</taxon>
        <taxon>Siboglinidae</taxon>
        <taxon>Ridgeia</taxon>
    </lineage>
</organism>
<dbReference type="InterPro" id="IPR018980">
    <property type="entry name" value="FERM_PH-like_C"/>
</dbReference>
<dbReference type="Gene3D" id="3.10.20.90">
    <property type="entry name" value="Phosphatidylinositol 3-kinase Catalytic Subunit, Chain A, domain 1"/>
    <property type="match status" value="1"/>
</dbReference>
<dbReference type="PANTHER" id="PTHR23280:SF25">
    <property type="entry name" value="MOESIN_EZRIN_RADIXIN HOMOLOG 1"/>
    <property type="match status" value="1"/>
</dbReference>
<dbReference type="InterPro" id="IPR018979">
    <property type="entry name" value="FERM_N"/>
</dbReference>
<dbReference type="InterPro" id="IPR019749">
    <property type="entry name" value="Band_41_domain"/>
</dbReference>
<dbReference type="Gene3D" id="1.20.80.10">
    <property type="match status" value="1"/>
</dbReference>
<feature type="compositionally biased region" description="Polar residues" evidence="5">
    <location>
        <begin position="892"/>
        <end position="904"/>
    </location>
</feature>
<name>A0AAD9NMY3_RIDPI</name>
<dbReference type="CDD" id="cd14473">
    <property type="entry name" value="FERM_B-lobe"/>
    <property type="match status" value="1"/>
</dbReference>
<dbReference type="FunFam" id="2.30.29.30:FF:000002">
    <property type="entry name" value="Band 4.1-like protein 5 isoform 1"/>
    <property type="match status" value="1"/>
</dbReference>
<evidence type="ECO:0000256" key="4">
    <source>
        <dbReference type="ARBA" id="ARBA00022949"/>
    </source>
</evidence>
<dbReference type="GO" id="GO:0005856">
    <property type="term" value="C:cytoskeleton"/>
    <property type="evidence" value="ECO:0007669"/>
    <property type="project" value="TreeGrafter"/>
</dbReference>
<dbReference type="SMART" id="SM00295">
    <property type="entry name" value="B41"/>
    <property type="match status" value="1"/>
</dbReference>
<dbReference type="InterPro" id="IPR014352">
    <property type="entry name" value="FERM/acyl-CoA-bd_prot_sf"/>
</dbReference>
<feature type="domain" description="FERM" evidence="6">
    <location>
        <begin position="1"/>
        <end position="272"/>
    </location>
</feature>
<dbReference type="Pfam" id="PF00373">
    <property type="entry name" value="FERM_M"/>
    <property type="match status" value="1"/>
</dbReference>
<evidence type="ECO:0000313" key="8">
    <source>
        <dbReference type="Proteomes" id="UP001209878"/>
    </source>
</evidence>
<dbReference type="Pfam" id="PF08736">
    <property type="entry name" value="FA"/>
    <property type="match status" value="1"/>
</dbReference>
<dbReference type="FunFam" id="1.20.80.10:FF:000003">
    <property type="entry name" value="Tyrosine-protein phosphatase non-receptor type 4"/>
    <property type="match status" value="1"/>
</dbReference>